<comment type="caution">
    <text evidence="1">The sequence shown here is derived from an EMBL/GenBank/DDBJ whole genome shotgun (WGS) entry which is preliminary data.</text>
</comment>
<gene>
    <name evidence="1" type="ORF">OUZ56_002869</name>
</gene>
<keyword evidence="2" id="KW-1185">Reference proteome</keyword>
<accession>A0ABR0A711</accession>
<sequence>MVGPHSASQHNTVCHVDGEAPGLVVETSKHGDYRTSSCVSSPVSCLVDNTHSAPQAEEVLTLRVFAPFPFFLPKMHNPHKTKTSCVHLPICSDQTAAFLLFRPRGWTSEKNEMNKKVFGQCAVDIVTFSNGNPEMFTCMRLAGPVQFVSKNVFRNGPGKKGGHHGGGARQQHSISGEMLYAIRNDLIIVISHQ</sequence>
<evidence type="ECO:0000313" key="1">
    <source>
        <dbReference type="EMBL" id="KAK4020929.1"/>
    </source>
</evidence>
<reference evidence="1 2" key="1">
    <citation type="journal article" date="2023" name="Nucleic Acids Res.">
        <title>The hologenome of Daphnia magna reveals possible DNA methylation and microbiome-mediated evolution of the host genome.</title>
        <authorList>
            <person name="Chaturvedi A."/>
            <person name="Li X."/>
            <person name="Dhandapani V."/>
            <person name="Marshall H."/>
            <person name="Kissane S."/>
            <person name="Cuenca-Cambronero M."/>
            <person name="Asole G."/>
            <person name="Calvet F."/>
            <person name="Ruiz-Romero M."/>
            <person name="Marangio P."/>
            <person name="Guigo R."/>
            <person name="Rago D."/>
            <person name="Mirbahai L."/>
            <person name="Eastwood N."/>
            <person name="Colbourne J.K."/>
            <person name="Zhou J."/>
            <person name="Mallon E."/>
            <person name="Orsini L."/>
        </authorList>
    </citation>
    <scope>NUCLEOTIDE SEQUENCE [LARGE SCALE GENOMIC DNA]</scope>
    <source>
        <strain evidence="1">LRV0_1</strain>
    </source>
</reference>
<organism evidence="1 2">
    <name type="scientific">Daphnia magna</name>
    <dbReference type="NCBI Taxonomy" id="35525"/>
    <lineage>
        <taxon>Eukaryota</taxon>
        <taxon>Metazoa</taxon>
        <taxon>Ecdysozoa</taxon>
        <taxon>Arthropoda</taxon>
        <taxon>Crustacea</taxon>
        <taxon>Branchiopoda</taxon>
        <taxon>Diplostraca</taxon>
        <taxon>Cladocera</taxon>
        <taxon>Anomopoda</taxon>
        <taxon>Daphniidae</taxon>
        <taxon>Daphnia</taxon>
    </lineage>
</organism>
<proteinExistence type="predicted"/>
<dbReference type="Proteomes" id="UP001234178">
    <property type="component" value="Unassembled WGS sequence"/>
</dbReference>
<name>A0ABR0A711_9CRUS</name>
<evidence type="ECO:0000313" key="2">
    <source>
        <dbReference type="Proteomes" id="UP001234178"/>
    </source>
</evidence>
<protein>
    <submittedName>
        <fullName evidence="1">Uncharacterized protein</fullName>
    </submittedName>
</protein>
<dbReference type="EMBL" id="JAOYFB010000036">
    <property type="protein sequence ID" value="KAK4020929.1"/>
    <property type="molecule type" value="Genomic_DNA"/>
</dbReference>